<dbReference type="GeneID" id="19276063"/>
<dbReference type="KEGG" id="pfy:PFICI_11050"/>
<feature type="repeat" description="ANK" evidence="3">
    <location>
        <begin position="181"/>
        <end position="213"/>
    </location>
</feature>
<sequence>MDDADSQSLLRFVLGFFSRRNPESPVHPASLSSRKREAWLRVDSFIQRDEIYKADRDSVARTLRAFETMVEDIAGLELDSPYPKLQATRRMIEEHSNHDRDANLGTAISGSKRKREIDDVIQQLSHLNKEPKKLITDSGANIKSKSEGYRNALHSALYERYQEDVEHPVDKGVDVNAQHEKYSIALQIASYKGHQEDVQSFIDSGADVNAQDEEHGNALYAASYQGHQEIVQILIDSGANVNAQHERYGSALQAASYKGHQEIVQILIDNGAEVNADHPNIPFSIPNLTGAPSQATFRDSALGTSIAHESSKHSIDHKIDTSTHDMATVEEVDDRLELDTIYTQRSNDSIGQKVYEYKTDLTARLHHELLLCAADQEDIARISGSLPQLLQFFAFKIAKEGEGREYQDTKRFMLKHRRSIAEQLSAKAKESHTVSESTRALLPLDANSKDFSQKSDSVIEVAEEVGPEFRKLPSMSYTDEVKAWISQVRHGANPEIPLESDHEDVDSELAFLDGIEDLEDQFWETKGDEFSKLVTESRAYQWLLEKLRNELELGIPTESSTPRLSELVFRALNEGQKSSRESTPRRIDAVFDAEWSPHSFFKEQEYGVPPDEAVVKALILVGTITQAEGMACGDYLLRQWPESAPSFIRLVKSVVRSAEGTSHNETLSDNTKLSALVKDGRLLLKAYGHPDSVVEIGEQLMWISCALRSSNFSEVGTCQPSVGTISTTNRSDSCVTMHIELTATPKLARLRGSESGACWQGLFQNPLVVECYPIALRCSGLAMGLQLSLNTLMALVQDSRLVSYMGKLFIKTFSTLLVAVKIVDNVILWHVISNKDNSYIYYHDQRVDMLGIEVASSILQQVDIAEMKHVVGWTPNADNLAGTQGGQYQIRLSGLAHSRPLEIELEKLTIGFSKVFAGNVSVKFGWRDRPVHARDEGDGKLNIKHISKHFVVLYDVEDHRGFLLDGATALLHLVRASIIEDQEIGLIDSLHDGQTINDSIQLDNDPDPKRRAMKTLWKDDNACLKLYKRLITGDTKTETKTVFQVPSNPQNTTQEIYSQEERWVFFKDRVYDIWWMLDQAINIQTDDTALKASMKSFMGNTKLEGYEFQDLASSKKADLQFATPESHSQGWLDLVRRLRAVTLFGRGFGEIIQHNDCDAQTHPMCPGWRSVPTDRGYLVVTSATLKSVLERDGSDLWLLQNPFEPCKPKVQMCDRKHFMIANQNQKAQTRRLEFPERGAVVIGHEASPVSRFIKSMSTRQVHDNDKASFTTGASTDSQRLQDSRSEDTSREAASSAAARNSDIVTSATSYTTVDTPQDGPERLLVGKLQHPNEHLAISNIANAKLVTPLEPDVEAEQAKKSQSTHFTNSNAGIIIPDFNQEGAQIPDLPVPENTESGTRRSGTVVVAGVPSGTLQPLPNPKSSEMASHGRKQSVHGRFRQMVKFLPFRSSKRKDK</sequence>
<dbReference type="PANTHER" id="PTHR24198">
    <property type="entry name" value="ANKYRIN REPEAT AND PROTEIN KINASE DOMAIN-CONTAINING PROTEIN"/>
    <property type="match status" value="1"/>
</dbReference>
<dbReference type="HOGENOM" id="CLU_251059_0_0_1"/>
<dbReference type="InParanoid" id="W3WWE3"/>
<keyword evidence="6" id="KW-1185">Reference proteome</keyword>
<feature type="repeat" description="ANK" evidence="3">
    <location>
        <begin position="214"/>
        <end position="246"/>
    </location>
</feature>
<keyword evidence="2 3" id="KW-0040">ANK repeat</keyword>
<feature type="region of interest" description="Disordered" evidence="4">
    <location>
        <begin position="1257"/>
        <end position="1301"/>
    </location>
</feature>
<feature type="compositionally biased region" description="Low complexity" evidence="4">
    <location>
        <begin position="1291"/>
        <end position="1301"/>
    </location>
</feature>
<dbReference type="eggNOG" id="KOG0504">
    <property type="taxonomic scope" value="Eukaryota"/>
</dbReference>
<evidence type="ECO:0000256" key="4">
    <source>
        <dbReference type="SAM" id="MobiDB-lite"/>
    </source>
</evidence>
<feature type="region of interest" description="Disordered" evidence="4">
    <location>
        <begin position="1409"/>
        <end position="1436"/>
    </location>
</feature>
<accession>W3WWE3</accession>
<dbReference type="SMART" id="SM00248">
    <property type="entry name" value="ANK"/>
    <property type="match status" value="4"/>
</dbReference>
<feature type="repeat" description="ANK" evidence="3">
    <location>
        <begin position="247"/>
        <end position="279"/>
    </location>
</feature>
<protein>
    <submittedName>
        <fullName evidence="5">Uncharacterized protein</fullName>
    </submittedName>
</protein>
<organism evidence="5 6">
    <name type="scientific">Pestalotiopsis fici (strain W106-1 / CGMCC3.15140)</name>
    <dbReference type="NCBI Taxonomy" id="1229662"/>
    <lineage>
        <taxon>Eukaryota</taxon>
        <taxon>Fungi</taxon>
        <taxon>Dikarya</taxon>
        <taxon>Ascomycota</taxon>
        <taxon>Pezizomycotina</taxon>
        <taxon>Sordariomycetes</taxon>
        <taxon>Xylariomycetidae</taxon>
        <taxon>Amphisphaeriales</taxon>
        <taxon>Sporocadaceae</taxon>
        <taxon>Pestalotiopsis</taxon>
    </lineage>
</organism>
<dbReference type="Proteomes" id="UP000030651">
    <property type="component" value="Unassembled WGS sequence"/>
</dbReference>
<feature type="compositionally biased region" description="Basic and acidic residues" evidence="4">
    <location>
        <begin position="1279"/>
        <end position="1290"/>
    </location>
</feature>
<evidence type="ECO:0000313" key="6">
    <source>
        <dbReference type="Proteomes" id="UP000030651"/>
    </source>
</evidence>
<dbReference type="Gene3D" id="1.25.40.20">
    <property type="entry name" value="Ankyrin repeat-containing domain"/>
    <property type="match status" value="1"/>
</dbReference>
<dbReference type="InterPro" id="IPR036770">
    <property type="entry name" value="Ankyrin_rpt-contain_sf"/>
</dbReference>
<name>W3WWE3_PESFW</name>
<gene>
    <name evidence="5" type="ORF">PFICI_11050</name>
</gene>
<evidence type="ECO:0000256" key="3">
    <source>
        <dbReference type="PROSITE-ProRule" id="PRU00023"/>
    </source>
</evidence>
<evidence type="ECO:0000256" key="2">
    <source>
        <dbReference type="ARBA" id="ARBA00023043"/>
    </source>
</evidence>
<dbReference type="PANTHER" id="PTHR24198:SF193">
    <property type="match status" value="1"/>
</dbReference>
<dbReference type="EMBL" id="KI912116">
    <property type="protein sequence ID" value="ETS77176.1"/>
    <property type="molecule type" value="Genomic_DNA"/>
</dbReference>
<proteinExistence type="predicted"/>
<reference evidence="6" key="1">
    <citation type="journal article" date="2015" name="BMC Genomics">
        <title>Genomic and transcriptomic analysis of the endophytic fungus Pestalotiopsis fici reveals its lifestyle and high potential for synthesis of natural products.</title>
        <authorList>
            <person name="Wang X."/>
            <person name="Zhang X."/>
            <person name="Liu L."/>
            <person name="Xiang M."/>
            <person name="Wang W."/>
            <person name="Sun X."/>
            <person name="Che Y."/>
            <person name="Guo L."/>
            <person name="Liu G."/>
            <person name="Guo L."/>
            <person name="Wang C."/>
            <person name="Yin W.B."/>
            <person name="Stadler M."/>
            <person name="Zhang X."/>
            <person name="Liu X."/>
        </authorList>
    </citation>
    <scope>NUCLEOTIDE SEQUENCE [LARGE SCALE GENOMIC DNA]</scope>
    <source>
        <strain evidence="6">W106-1 / CGMCC3.15140</strain>
    </source>
</reference>
<dbReference type="RefSeq" id="XP_007837822.1">
    <property type="nucleotide sequence ID" value="XM_007839631.1"/>
</dbReference>
<feature type="compositionally biased region" description="Polar residues" evidence="4">
    <location>
        <begin position="1412"/>
        <end position="1425"/>
    </location>
</feature>
<dbReference type="InterPro" id="IPR002110">
    <property type="entry name" value="Ankyrin_rpt"/>
</dbReference>
<dbReference type="OrthoDB" id="1658288at2759"/>
<evidence type="ECO:0000313" key="5">
    <source>
        <dbReference type="EMBL" id="ETS77176.1"/>
    </source>
</evidence>
<keyword evidence="1" id="KW-0677">Repeat</keyword>
<dbReference type="SUPFAM" id="SSF48403">
    <property type="entry name" value="Ankyrin repeat"/>
    <property type="match status" value="1"/>
</dbReference>
<evidence type="ECO:0000256" key="1">
    <source>
        <dbReference type="ARBA" id="ARBA00022737"/>
    </source>
</evidence>
<dbReference type="PROSITE" id="PS50297">
    <property type="entry name" value="ANK_REP_REGION"/>
    <property type="match status" value="2"/>
</dbReference>
<dbReference type="Pfam" id="PF12796">
    <property type="entry name" value="Ank_2"/>
    <property type="match status" value="1"/>
</dbReference>
<dbReference type="PROSITE" id="PS50088">
    <property type="entry name" value="ANK_REPEAT"/>
    <property type="match status" value="3"/>
</dbReference>
<feature type="compositionally biased region" description="Polar residues" evidence="4">
    <location>
        <begin position="1267"/>
        <end position="1278"/>
    </location>
</feature>